<name>A0ABD3M9G2_9STRA</name>
<dbReference type="InterPro" id="IPR012337">
    <property type="entry name" value="RNaseH-like_sf"/>
</dbReference>
<sequence>MTSSDAADTNATNTAGATATGHLITDRGLMIQMFRGLGFTEPVATHIVDQELIDNVAALRDLDDDRCESIAKIVRKVPTAAGSSTCHNVADKAVRNFQLAVAYAKHRERTTRTLMPNAIAPSMFEGIKIQREIEAKQKGVKVDLPTGLSLENPIKVAKTFEAVVEHLGRYRGISGVPLSYVVRTNLLPKGHYSDPAVGEQGSQYASYDAEMVARAPITLDGLNGFEDGPFHHAFMVDMTRVWEILHDLFHTQSVWLHVKKLQASRNGRACFRALHTHLLGGINATHLGLQIIAQLRQLKYEGNRKNFSFDKFVAKHVDLHNQAEALKSHGFRELTEEMKVDIFLRGISSSAGLESCKNTVIADPTYLGDFQRVKEHYVAYVRQRAAYDPPPTRNVSAVSTGSRKGGGSGGKKSEGKPSAADIAACNIKLRHYSKEEYAKLSAVERAKLHLLRTQRDTADNKPAKRSISSVSTTEDDSSSLAIPSDDEDSVKTSNTGHPALGRQPKRAKTRRVTAITSKTKACTNAETTLELDSHADTCVLGRDVLIIQDFERPVEVQGFDPELGTQMFRTVSGVVAYHHPITGECFHLVIHQAIHVPHLEHHLLCPMQCRVNDVTVNDLPKFLAIDPTENTHAIIFQDVDTDDGPSRSITLPLELKGVTSVLNVSVPTADEFASHTCTRLEFTSEHLIWDPNDPSFGEQERAMTDYTGSIIDTAANARGRSLIIGAISTFQDGANVDDYDNLADVLEAKQIVASVDSTTSHAMNGTVRTRTHKPIDPATLAKRWCIDPTRARDTIERTTQLGVRVCLHPTLSRRFPTNDRMMRYRRLQHFVFSDTMFANIKSMRGHKCAQIFATNFGWMRVFPMATKGEAHDALSLVFQRCGVPPAMILDGSKEQLCKTFRRKLKEAACQHRQTEPYSPWQQAAEGNIRELKRACSRLMLSTRAPKVLWDHCLELSALIKSHTASEVFMADGEVPETLMTGDTADISQICQFGWYDWVMYRDTNAAFPDDTLVLGRYLGPALDVGSALTAKILKANGQVLYRSTFRHLTPDELERPEHAQLRADFDSAISAKLGPAAARDDFPPEDLTPDPSDTDHDDSLLGDDIQPVDETPTPEIGDNYLQAELLFPRGNDMVRGKVVSRKRNALGEVVGRAHSNPILDTRTYNVEFEDGDVAELAANAIAVSMYTQCDPDGNQYMIFDSFVGHRKSDKALTLEEQSKIEPSGRVRRRKTTVGWQLCCQWKDGSTTWEDLSSLRNSYPVLLAEYAVAHGIDKEPGFNWWVPHTLKKREAIIKMTRSRTARYLKKTHKFGIEIPKSVEDALRIDKENGNTFWADAIAKEMKEVRTAFKILGDHESDPVGYQKIRCHMIFDIKMEDFRRKARLVAGGHVTKAPATITYASVVSRETVRLALMLAALNGLEVKAGDVLNAYITAPITEKVWTVLGPEFGADAGKRAIIVRALYGLKSAGAAFRAHLAQCMRDMGYTSCRADPDLWYKPMIWQHDDFQYYAYILCYVDDILVIHHDAMSVMKRIDQFLPLKPSSVGDPDIYLGTKLKQTKLKNGLWAWGMSPSKYVQQAVANCEQHLRTHFDGKYSLAKKAENPFRTSDNYEPELDVSEPLTPELASYFQSIIGVMRWMIEIGRVDIATEVSLLSSHLAMPREGHFEAALHVMSYLKCHHNTRLVFDPSYPDIDHDSFPENDWKEFYGPVKEAIPEDAPEPLGMEVDLRMFVDSDHAGDKLTRRSRTGMLIYCNMALIDWVSKKQPTVESSVFGAEFVAMKFGIEKLRGLRYKLRMMGVPISGPSHVYGDNLSVVTNGQKPESQLKKKNNAICYHAVRESVAMGETLISHIRTNDNLADFLTKVLSGSKRRGLVSKVLYDIYDHE</sequence>
<comment type="caution">
    <text evidence="3">The sequence shown here is derived from an EMBL/GenBank/DDBJ whole genome shotgun (WGS) entry which is preliminary data.</text>
</comment>
<dbReference type="InterPro" id="IPR036397">
    <property type="entry name" value="RNaseH_sf"/>
</dbReference>
<dbReference type="InterPro" id="IPR013103">
    <property type="entry name" value="RVT_2"/>
</dbReference>
<keyword evidence="4" id="KW-1185">Reference proteome</keyword>
<feature type="domain" description="Reverse transcriptase Ty1/copia-type" evidence="2">
    <location>
        <begin position="1357"/>
        <end position="1556"/>
    </location>
</feature>
<dbReference type="PANTHER" id="PTHR11439">
    <property type="entry name" value="GAG-POL-RELATED RETROTRANSPOSON"/>
    <property type="match status" value="1"/>
</dbReference>
<dbReference type="PANTHER" id="PTHR11439:SF463">
    <property type="entry name" value="REVERSE TRANSCRIPTASE TY1_COPIA-TYPE DOMAIN-CONTAINING PROTEIN"/>
    <property type="match status" value="1"/>
</dbReference>
<gene>
    <name evidence="3" type="ORF">ACHAWU_003638</name>
</gene>
<organism evidence="3 4">
    <name type="scientific">Discostella pseudostelligera</name>
    <dbReference type="NCBI Taxonomy" id="259834"/>
    <lineage>
        <taxon>Eukaryota</taxon>
        <taxon>Sar</taxon>
        <taxon>Stramenopiles</taxon>
        <taxon>Ochrophyta</taxon>
        <taxon>Bacillariophyta</taxon>
        <taxon>Coscinodiscophyceae</taxon>
        <taxon>Thalassiosirophycidae</taxon>
        <taxon>Stephanodiscales</taxon>
        <taxon>Stephanodiscaceae</taxon>
        <taxon>Discostella</taxon>
    </lineage>
</organism>
<feature type="region of interest" description="Disordered" evidence="1">
    <location>
        <begin position="388"/>
        <end position="418"/>
    </location>
</feature>
<evidence type="ECO:0000313" key="4">
    <source>
        <dbReference type="Proteomes" id="UP001530293"/>
    </source>
</evidence>
<reference evidence="3 4" key="1">
    <citation type="submission" date="2024-10" db="EMBL/GenBank/DDBJ databases">
        <title>Updated reference genomes for cyclostephanoid diatoms.</title>
        <authorList>
            <person name="Roberts W.R."/>
            <person name="Alverson A.J."/>
        </authorList>
    </citation>
    <scope>NUCLEOTIDE SEQUENCE [LARGE SCALE GENOMIC DNA]</scope>
    <source>
        <strain evidence="3 4">AJA232-27</strain>
    </source>
</reference>
<evidence type="ECO:0000313" key="3">
    <source>
        <dbReference type="EMBL" id="KAL3760730.1"/>
    </source>
</evidence>
<dbReference type="SUPFAM" id="SSF53098">
    <property type="entry name" value="Ribonuclease H-like"/>
    <property type="match status" value="1"/>
</dbReference>
<dbReference type="SUPFAM" id="SSF56672">
    <property type="entry name" value="DNA/RNA polymerases"/>
    <property type="match status" value="1"/>
</dbReference>
<dbReference type="EMBL" id="JALLBG020000172">
    <property type="protein sequence ID" value="KAL3760730.1"/>
    <property type="molecule type" value="Genomic_DNA"/>
</dbReference>
<accession>A0ABD3M9G2</accession>
<dbReference type="Pfam" id="PF07727">
    <property type="entry name" value="RVT_2"/>
    <property type="match status" value="1"/>
</dbReference>
<proteinExistence type="predicted"/>
<dbReference type="Gene3D" id="3.30.420.10">
    <property type="entry name" value="Ribonuclease H-like superfamily/Ribonuclease H"/>
    <property type="match status" value="1"/>
</dbReference>
<dbReference type="Proteomes" id="UP001530293">
    <property type="component" value="Unassembled WGS sequence"/>
</dbReference>
<dbReference type="CDD" id="cd09272">
    <property type="entry name" value="RNase_HI_RT_Ty1"/>
    <property type="match status" value="1"/>
</dbReference>
<evidence type="ECO:0000256" key="1">
    <source>
        <dbReference type="SAM" id="MobiDB-lite"/>
    </source>
</evidence>
<protein>
    <recommendedName>
        <fullName evidence="2">Reverse transcriptase Ty1/copia-type domain-containing protein</fullName>
    </recommendedName>
</protein>
<feature type="region of interest" description="Disordered" evidence="1">
    <location>
        <begin position="453"/>
        <end position="513"/>
    </location>
</feature>
<feature type="compositionally biased region" description="Basic and acidic residues" evidence="1">
    <location>
        <begin position="453"/>
        <end position="462"/>
    </location>
</feature>
<feature type="region of interest" description="Disordered" evidence="1">
    <location>
        <begin position="1075"/>
        <end position="1103"/>
    </location>
</feature>
<dbReference type="InterPro" id="IPR043502">
    <property type="entry name" value="DNA/RNA_pol_sf"/>
</dbReference>
<evidence type="ECO:0000259" key="2">
    <source>
        <dbReference type="Pfam" id="PF07727"/>
    </source>
</evidence>